<dbReference type="Proteomes" id="UP000322981">
    <property type="component" value="Unassembled WGS sequence"/>
</dbReference>
<dbReference type="EMBL" id="VWXX01000002">
    <property type="protein sequence ID" value="KAA6187508.1"/>
    <property type="molecule type" value="Genomic_DNA"/>
</dbReference>
<dbReference type="AlphaFoldDB" id="A0A5M8FUK3"/>
<organism evidence="3 4">
    <name type="scientific">Thiohalocapsa marina</name>
    <dbReference type="NCBI Taxonomy" id="424902"/>
    <lineage>
        <taxon>Bacteria</taxon>
        <taxon>Pseudomonadati</taxon>
        <taxon>Pseudomonadota</taxon>
        <taxon>Gammaproteobacteria</taxon>
        <taxon>Chromatiales</taxon>
        <taxon>Chromatiaceae</taxon>
        <taxon>Thiohalocapsa</taxon>
    </lineage>
</organism>
<dbReference type="PANTHER" id="PTHR34703">
    <property type="entry name" value="ANTIPORTER SUBUNIT MNHG2-RELATED"/>
    <property type="match status" value="1"/>
</dbReference>
<keyword evidence="2" id="KW-0472">Membrane</keyword>
<accession>A0A5M8FUK3</accession>
<comment type="caution">
    <text evidence="3">The sequence shown here is derived from an EMBL/GenBank/DDBJ whole genome shotgun (WGS) entry which is preliminary data.</text>
</comment>
<proteinExistence type="predicted"/>
<feature type="region of interest" description="Disordered" evidence="1">
    <location>
        <begin position="102"/>
        <end position="140"/>
    </location>
</feature>
<feature type="transmembrane region" description="Helical" evidence="2">
    <location>
        <begin position="69"/>
        <end position="87"/>
    </location>
</feature>
<feature type="transmembrane region" description="Helical" evidence="2">
    <location>
        <begin position="6"/>
        <end position="26"/>
    </location>
</feature>
<evidence type="ECO:0000313" key="3">
    <source>
        <dbReference type="EMBL" id="KAA6187508.1"/>
    </source>
</evidence>
<reference evidence="3 4" key="1">
    <citation type="submission" date="2019-09" db="EMBL/GenBank/DDBJ databases">
        <title>Whole-genome sequence of the purple sulfur bacterium Thiohalocapsa marina DSM 19078.</title>
        <authorList>
            <person name="Kyndt J.A."/>
            <person name="Meyer T.E."/>
        </authorList>
    </citation>
    <scope>NUCLEOTIDE SEQUENCE [LARGE SCALE GENOMIC DNA]</scope>
    <source>
        <strain evidence="3 4">DSM 19078</strain>
    </source>
</reference>
<gene>
    <name evidence="3" type="ORF">F2Q65_02880</name>
</gene>
<dbReference type="InterPro" id="IPR005133">
    <property type="entry name" value="PhaG_MnhG_YufB"/>
</dbReference>
<evidence type="ECO:0000256" key="1">
    <source>
        <dbReference type="SAM" id="MobiDB-lite"/>
    </source>
</evidence>
<keyword evidence="2" id="KW-1133">Transmembrane helix</keyword>
<dbReference type="OrthoDB" id="9813804at2"/>
<dbReference type="NCBIfam" id="NF009316">
    <property type="entry name" value="PRK12674.1-5"/>
    <property type="match status" value="1"/>
</dbReference>
<dbReference type="PANTHER" id="PTHR34703:SF1">
    <property type="entry name" value="ANTIPORTER SUBUNIT MNHG2-RELATED"/>
    <property type="match status" value="1"/>
</dbReference>
<keyword evidence="2" id="KW-0812">Transmembrane</keyword>
<keyword evidence="4" id="KW-1185">Reference proteome</keyword>
<feature type="transmembrane region" description="Helical" evidence="2">
    <location>
        <begin position="38"/>
        <end position="57"/>
    </location>
</feature>
<protein>
    <submittedName>
        <fullName evidence="3">Na+/H+ antiporter subunit G</fullName>
    </submittedName>
</protein>
<feature type="compositionally biased region" description="Basic and acidic residues" evidence="1">
    <location>
        <begin position="129"/>
        <end position="140"/>
    </location>
</feature>
<dbReference type="Pfam" id="PF03334">
    <property type="entry name" value="PhaG_MnhG_YufB"/>
    <property type="match status" value="1"/>
</dbReference>
<sequence>MGVEILVSLLIVIGAAFTCLGSVALLRLRDFYSRLHGPTKATTLGVGSLLIASSIFFSAQGPGLSLHEILVALFLFITAPVGAHLMAKAALHLRVRGQSGLPPDALLDGQGVAQPDPQAAPRPVPRPASRIDADPLRDAD</sequence>
<dbReference type="NCBIfam" id="TIGR01300">
    <property type="entry name" value="CPA3_mnhG_phaG"/>
    <property type="match status" value="1"/>
</dbReference>
<evidence type="ECO:0000313" key="4">
    <source>
        <dbReference type="Proteomes" id="UP000322981"/>
    </source>
</evidence>
<name>A0A5M8FUK3_9GAMM</name>
<dbReference type="GO" id="GO:0015385">
    <property type="term" value="F:sodium:proton antiporter activity"/>
    <property type="evidence" value="ECO:0007669"/>
    <property type="project" value="TreeGrafter"/>
</dbReference>
<evidence type="ECO:0000256" key="2">
    <source>
        <dbReference type="SAM" id="Phobius"/>
    </source>
</evidence>